<dbReference type="Proteomes" id="UP000186922">
    <property type="component" value="Unassembled WGS sequence"/>
</dbReference>
<reference evidence="3 4" key="1">
    <citation type="journal article" date="2016" name="Nat. Commun.">
        <title>Extremotolerant tardigrade genome and improved radiotolerance of human cultured cells by tardigrade-unique protein.</title>
        <authorList>
            <person name="Hashimoto T."/>
            <person name="Horikawa D.D."/>
            <person name="Saito Y."/>
            <person name="Kuwahara H."/>
            <person name="Kozuka-Hata H."/>
            <person name="Shin-I T."/>
            <person name="Minakuchi Y."/>
            <person name="Ohishi K."/>
            <person name="Motoyama A."/>
            <person name="Aizu T."/>
            <person name="Enomoto A."/>
            <person name="Kondo K."/>
            <person name="Tanaka S."/>
            <person name="Hara Y."/>
            <person name="Koshikawa S."/>
            <person name="Sagara H."/>
            <person name="Miura T."/>
            <person name="Yokobori S."/>
            <person name="Miyagawa K."/>
            <person name="Suzuki Y."/>
            <person name="Kubo T."/>
            <person name="Oyama M."/>
            <person name="Kohara Y."/>
            <person name="Fujiyama A."/>
            <person name="Arakawa K."/>
            <person name="Katayama T."/>
            <person name="Toyoda A."/>
            <person name="Kunieda T."/>
        </authorList>
    </citation>
    <scope>NUCLEOTIDE SEQUENCE [LARGE SCALE GENOMIC DNA]</scope>
    <source>
        <strain evidence="3 4">YOKOZUNA-1</strain>
    </source>
</reference>
<dbReference type="AlphaFoldDB" id="A0A1D1W9Q5"/>
<protein>
    <submittedName>
        <fullName evidence="3">Uncharacterized protein</fullName>
    </submittedName>
</protein>
<accession>A0A1D1W9Q5</accession>
<proteinExistence type="predicted"/>
<feature type="compositionally biased region" description="Polar residues" evidence="1">
    <location>
        <begin position="71"/>
        <end position="81"/>
    </location>
</feature>
<evidence type="ECO:0000313" key="4">
    <source>
        <dbReference type="Proteomes" id="UP000186922"/>
    </source>
</evidence>
<keyword evidence="4" id="KW-1185">Reference proteome</keyword>
<feature type="region of interest" description="Disordered" evidence="1">
    <location>
        <begin position="1"/>
        <end position="38"/>
    </location>
</feature>
<sequence>LKRQRGRGEFSLSTRIDQAGRKKSWKTQQEAEVTSESGRNMVKIETIKEHTFYRNDISRKNDGSTKEPYTRHTSTATSGYSQHGHKDQLVHQNKIPQDLRTCKTCQYIQTNARLVR</sequence>
<organism evidence="3 4">
    <name type="scientific">Ramazzottius varieornatus</name>
    <name type="common">Water bear</name>
    <name type="synonym">Tardigrade</name>
    <dbReference type="NCBI Taxonomy" id="947166"/>
    <lineage>
        <taxon>Eukaryota</taxon>
        <taxon>Metazoa</taxon>
        <taxon>Ecdysozoa</taxon>
        <taxon>Tardigrada</taxon>
        <taxon>Eutardigrada</taxon>
        <taxon>Parachela</taxon>
        <taxon>Hypsibioidea</taxon>
        <taxon>Ramazzottiidae</taxon>
        <taxon>Ramazzottius</taxon>
    </lineage>
</organism>
<comment type="caution">
    <text evidence="3">The sequence shown here is derived from an EMBL/GenBank/DDBJ whole genome shotgun (WGS) entry which is preliminary data.</text>
</comment>
<dbReference type="EMBL" id="BDGG01000023">
    <property type="protein sequence ID" value="GAV09482.1"/>
    <property type="molecule type" value="Genomic_DNA"/>
</dbReference>
<feature type="compositionally biased region" description="Polar residues" evidence="1">
    <location>
        <begin position="26"/>
        <end position="38"/>
    </location>
</feature>
<feature type="region of interest" description="Disordered" evidence="1">
    <location>
        <begin position="55"/>
        <end position="87"/>
    </location>
</feature>
<name>A0A1D1W9Q5_RAMVA</name>
<dbReference type="EMBL" id="BDGG01000025">
    <property type="protein sequence ID" value="GAV09653.1"/>
    <property type="molecule type" value="Genomic_DNA"/>
</dbReference>
<feature type="non-terminal residue" evidence="3">
    <location>
        <position position="1"/>
    </location>
</feature>
<evidence type="ECO:0000313" key="3">
    <source>
        <dbReference type="EMBL" id="GAV09653.1"/>
    </source>
</evidence>
<evidence type="ECO:0000256" key="1">
    <source>
        <dbReference type="SAM" id="MobiDB-lite"/>
    </source>
</evidence>
<feature type="compositionally biased region" description="Basic and acidic residues" evidence="1">
    <location>
        <begin position="55"/>
        <end position="70"/>
    </location>
</feature>
<evidence type="ECO:0000313" key="2">
    <source>
        <dbReference type="EMBL" id="GAV09482.1"/>
    </source>
</evidence>
<gene>
    <name evidence="3" type="primary">RvY_19157-1</name>
    <name evidence="2" type="synonym">RvY_19021-1</name>
    <name evidence="2" type="synonym">RvY_19021.1</name>
    <name evidence="3" type="synonym">RvY_19157.1</name>
    <name evidence="2" type="ORF">RvY_19021</name>
    <name evidence="3" type="ORF">RvY_19157</name>
</gene>